<proteinExistence type="predicted"/>
<organism evidence="3 4">
    <name type="scientific">Tegillarca granosa</name>
    <name type="common">Malaysian cockle</name>
    <name type="synonym">Anadara granosa</name>
    <dbReference type="NCBI Taxonomy" id="220873"/>
    <lineage>
        <taxon>Eukaryota</taxon>
        <taxon>Metazoa</taxon>
        <taxon>Spiralia</taxon>
        <taxon>Lophotrochozoa</taxon>
        <taxon>Mollusca</taxon>
        <taxon>Bivalvia</taxon>
        <taxon>Autobranchia</taxon>
        <taxon>Pteriomorphia</taxon>
        <taxon>Arcoida</taxon>
        <taxon>Arcoidea</taxon>
        <taxon>Arcidae</taxon>
        <taxon>Tegillarca</taxon>
    </lineage>
</organism>
<evidence type="ECO:0000313" key="3">
    <source>
        <dbReference type="EMBL" id="KAJ8309426.1"/>
    </source>
</evidence>
<keyword evidence="1" id="KW-0560">Oxidoreductase</keyword>
<gene>
    <name evidence="3" type="ORF">KUTeg_014300</name>
</gene>
<dbReference type="Gene3D" id="3.40.50.720">
    <property type="entry name" value="NAD(P)-binding Rossmann-like Domain"/>
    <property type="match status" value="1"/>
</dbReference>
<dbReference type="Proteomes" id="UP001217089">
    <property type="component" value="Unassembled WGS sequence"/>
</dbReference>
<feature type="transmembrane region" description="Helical" evidence="2">
    <location>
        <begin position="6"/>
        <end position="25"/>
    </location>
</feature>
<evidence type="ECO:0008006" key="5">
    <source>
        <dbReference type="Google" id="ProtNLM"/>
    </source>
</evidence>
<accession>A0ABQ9EW68</accession>
<evidence type="ECO:0000256" key="2">
    <source>
        <dbReference type="SAM" id="Phobius"/>
    </source>
</evidence>
<keyword evidence="2" id="KW-1133">Transmembrane helix</keyword>
<keyword evidence="2" id="KW-0472">Membrane</keyword>
<evidence type="ECO:0000313" key="4">
    <source>
        <dbReference type="Proteomes" id="UP001217089"/>
    </source>
</evidence>
<evidence type="ECO:0000256" key="1">
    <source>
        <dbReference type="ARBA" id="ARBA00023002"/>
    </source>
</evidence>
<dbReference type="Pfam" id="PF00106">
    <property type="entry name" value="adh_short"/>
    <property type="match status" value="1"/>
</dbReference>
<reference evidence="3 4" key="1">
    <citation type="submission" date="2022-12" db="EMBL/GenBank/DDBJ databases">
        <title>Chromosome-level genome of Tegillarca granosa.</title>
        <authorList>
            <person name="Kim J."/>
        </authorList>
    </citation>
    <scope>NUCLEOTIDE SEQUENCE [LARGE SCALE GENOMIC DNA]</scope>
    <source>
        <strain evidence="3">Teg-2019</strain>
        <tissue evidence="3">Adductor muscle</tissue>
    </source>
</reference>
<dbReference type="PRINTS" id="PR00081">
    <property type="entry name" value="GDHRDH"/>
</dbReference>
<dbReference type="InterPro" id="IPR036291">
    <property type="entry name" value="NAD(P)-bd_dom_sf"/>
</dbReference>
<protein>
    <recommendedName>
        <fullName evidence="5">Retinol dehydrogenase 14</fullName>
    </recommendedName>
</protein>
<dbReference type="SUPFAM" id="SSF51735">
    <property type="entry name" value="NAD(P)-binding Rossmann-fold domains"/>
    <property type="match status" value="1"/>
</dbReference>
<keyword evidence="4" id="KW-1185">Reference proteome</keyword>
<comment type="caution">
    <text evidence="3">The sequence shown here is derived from an EMBL/GenBank/DDBJ whole genome shotgun (WGS) entry which is preliminary data.</text>
</comment>
<dbReference type="PANTHER" id="PTHR43157">
    <property type="entry name" value="PHOSPHATIDYLINOSITOL-GLYCAN BIOSYNTHESIS CLASS F PROTEIN-RELATED"/>
    <property type="match status" value="1"/>
</dbReference>
<dbReference type="InterPro" id="IPR002347">
    <property type="entry name" value="SDR_fam"/>
</dbReference>
<dbReference type="EMBL" id="JARBDR010000657">
    <property type="protein sequence ID" value="KAJ8309426.1"/>
    <property type="molecule type" value="Genomic_DNA"/>
</dbReference>
<keyword evidence="2" id="KW-0812">Transmembrane</keyword>
<sequence>MASWFGTLLVAGGISVVILFMRRYFRRKKRLFISSRLMTGKTVIVTGANCGIGKATAQELARRGAKVIMACRDVDKANQAVKDIRKVTTEGILEVKKVDLLSQDSVRKFCEEIVAEEKAIHVLINNAAIMRPFMLTEDGHEVHMVVNHFSNFLLTNKIVFVSSSLHKYAKLNLENLKEKSSKPYANSKLANIYFAKELTERLRGTNVGVHTLHPGMVNTDLPRYLFPKIILLLLAPFMRMFLQSPLEGCQTVLYCAVSEELDGVSGKYYGYCKEEPWHEVTLNEDLGTKLWQISEEVTGLNRKSF</sequence>
<name>A0ABQ9EW68_TEGGR</name>
<dbReference type="PANTHER" id="PTHR43157:SF72">
    <property type="entry name" value="RETINOL DEHYDROGENASE 14"/>
    <property type="match status" value="1"/>
</dbReference>